<dbReference type="RefSeq" id="WP_135615145.1">
    <property type="nucleotide sequence ID" value="NZ_RQFY01000004.1"/>
</dbReference>
<dbReference type="Pfam" id="PF00512">
    <property type="entry name" value="HisKA"/>
    <property type="match status" value="1"/>
</dbReference>
<keyword evidence="12 15" id="KW-0472">Membrane</keyword>
<proteinExistence type="predicted"/>
<dbReference type="Gene3D" id="3.30.565.10">
    <property type="entry name" value="Histidine kinase-like ATPase, C-terminal domain"/>
    <property type="match status" value="1"/>
</dbReference>
<feature type="transmembrane region" description="Helical" evidence="15">
    <location>
        <begin position="323"/>
        <end position="343"/>
    </location>
</feature>
<feature type="transmembrane region" description="Helical" evidence="15">
    <location>
        <begin position="231"/>
        <end position="248"/>
    </location>
</feature>
<feature type="transmembrane region" description="Helical" evidence="15">
    <location>
        <begin position="355"/>
        <end position="377"/>
    </location>
</feature>
<evidence type="ECO:0000256" key="5">
    <source>
        <dbReference type="ARBA" id="ARBA00022679"/>
    </source>
</evidence>
<dbReference type="SUPFAM" id="SSF52172">
    <property type="entry name" value="CheY-like"/>
    <property type="match status" value="1"/>
</dbReference>
<dbReference type="InterPro" id="IPR011006">
    <property type="entry name" value="CheY-like_superfamily"/>
</dbReference>
<dbReference type="InterPro" id="IPR004358">
    <property type="entry name" value="Sig_transdc_His_kin-like_C"/>
</dbReference>
<evidence type="ECO:0000256" key="3">
    <source>
        <dbReference type="ARBA" id="ARBA00012438"/>
    </source>
</evidence>
<dbReference type="Gene3D" id="1.10.287.130">
    <property type="match status" value="1"/>
</dbReference>
<evidence type="ECO:0000256" key="13">
    <source>
        <dbReference type="PROSITE-ProRule" id="PRU00169"/>
    </source>
</evidence>
<dbReference type="Pfam" id="PF07695">
    <property type="entry name" value="7TMR-DISM_7TM"/>
    <property type="match status" value="1"/>
</dbReference>
<evidence type="ECO:0000256" key="2">
    <source>
        <dbReference type="ARBA" id="ARBA00004370"/>
    </source>
</evidence>
<comment type="subcellular location">
    <subcellularLocation>
        <location evidence="2">Membrane</location>
    </subcellularLocation>
</comment>
<evidence type="ECO:0000256" key="6">
    <source>
        <dbReference type="ARBA" id="ARBA00022692"/>
    </source>
</evidence>
<evidence type="ECO:0000256" key="8">
    <source>
        <dbReference type="ARBA" id="ARBA00022777"/>
    </source>
</evidence>
<dbReference type="PANTHER" id="PTHR45339:SF1">
    <property type="entry name" value="HYBRID SIGNAL TRANSDUCTION HISTIDINE KINASE J"/>
    <property type="match status" value="1"/>
</dbReference>
<evidence type="ECO:0000256" key="1">
    <source>
        <dbReference type="ARBA" id="ARBA00000085"/>
    </source>
</evidence>
<dbReference type="SUPFAM" id="SSF47384">
    <property type="entry name" value="Homodimeric domain of signal transducing histidine kinase"/>
    <property type="match status" value="1"/>
</dbReference>
<dbReference type="GO" id="GO:0005524">
    <property type="term" value="F:ATP binding"/>
    <property type="evidence" value="ECO:0007669"/>
    <property type="project" value="UniProtKB-KW"/>
</dbReference>
<feature type="domain" description="Response regulatory" evidence="17">
    <location>
        <begin position="706"/>
        <end position="821"/>
    </location>
</feature>
<dbReference type="SUPFAM" id="SSF55874">
    <property type="entry name" value="ATPase domain of HSP90 chaperone/DNA topoisomerase II/histidine kinase"/>
    <property type="match status" value="1"/>
</dbReference>
<keyword evidence="9" id="KW-0067">ATP-binding</keyword>
<protein>
    <recommendedName>
        <fullName evidence="3">histidine kinase</fullName>
        <ecNumber evidence="3">2.7.13.3</ecNumber>
    </recommendedName>
</protein>
<keyword evidence="7" id="KW-0547">Nucleotide-binding</keyword>
<dbReference type="EC" id="2.7.13.3" evidence="3"/>
<dbReference type="SMART" id="SM00388">
    <property type="entry name" value="HisKA"/>
    <property type="match status" value="1"/>
</dbReference>
<evidence type="ECO:0000256" key="10">
    <source>
        <dbReference type="ARBA" id="ARBA00022989"/>
    </source>
</evidence>
<keyword evidence="4 13" id="KW-0597">Phosphoprotein</keyword>
<dbReference type="FunFam" id="3.30.565.10:FF:000010">
    <property type="entry name" value="Sensor histidine kinase RcsC"/>
    <property type="match status" value="1"/>
</dbReference>
<feature type="transmembrane region" description="Helical" evidence="15">
    <location>
        <begin position="383"/>
        <end position="403"/>
    </location>
</feature>
<evidence type="ECO:0000313" key="19">
    <source>
        <dbReference type="Proteomes" id="UP000297871"/>
    </source>
</evidence>
<feature type="coiled-coil region" evidence="14">
    <location>
        <begin position="410"/>
        <end position="448"/>
    </location>
</feature>
<dbReference type="Pfam" id="PF00072">
    <property type="entry name" value="Response_reg"/>
    <property type="match status" value="1"/>
</dbReference>
<keyword evidence="6 15" id="KW-0812">Transmembrane</keyword>
<reference evidence="18" key="1">
    <citation type="journal article" date="2019" name="PLoS Negl. Trop. Dis.">
        <title>Revisiting the worldwide diversity of Leptospira species in the environment.</title>
        <authorList>
            <person name="Vincent A.T."/>
            <person name="Schiettekatte O."/>
            <person name="Bourhy P."/>
            <person name="Veyrier F.J."/>
            <person name="Picardeau M."/>
        </authorList>
    </citation>
    <scope>NUCLEOTIDE SEQUENCE [LARGE SCALE GENOMIC DNA]</scope>
    <source>
        <strain evidence="18">201800265</strain>
    </source>
</reference>
<dbReference type="EMBL" id="RQFY01000004">
    <property type="protein sequence ID" value="TGL34919.1"/>
    <property type="molecule type" value="Genomic_DNA"/>
</dbReference>
<evidence type="ECO:0000313" key="18">
    <source>
        <dbReference type="EMBL" id="TGL34919.1"/>
    </source>
</evidence>
<sequence>MHSNRVIFPIFILCILLSWNCGRTDYDLGEIREGKLNTKTWDPNKTILSLKGDWELVPGKFLASEPELPQQIQEKIYAPIPQIWNEFTKDGKLLFPNGKGFGTYTLYLQFPENSPELMLKVPDLGTSYSIYADGKLLETVGKVGKTPETSVPFLQTSIVLLPQNLKRLDFEISNFAHINGGLWFTPEIGTPALILKKLHSSQAVDIASSAAVLVLAIYQIMAFLRTREEKSQLYFALFSLASVFRFFLTGNRLFNYVFPEVPWEVSYRLEYLSTYVLCSGFLSYSATAFKQDFHPKTERISLITMLVFSIPTLVLPAEYYARLLFPFQFTVIIGGAYTLLGCARAVIHARPGSRFFLVGISFIITAGANDILSSNYILNNHYILAPAIFLFIFFHSLGFSFSFSRVLRTSMEAEKGLQIANQNLNELKTELENKVESRTVQLTAAKEKAEWEAKYRYDFLAIMSHEIRTPLNGLLGTSNLLSETPLSQEQKEYADIIQASGENLLHLVNQLLDLSKIENHRFVLEILPFDPFAVLQRAARVVKARAEEKRVLVDFSYPEHHPGIFLGDEGRIQQVLLNLLSNAIKFTGSGGKICLGVRFYGEDLFSRILEFWVQDDGVGIAEEQSTVLFEPFVQADSSVARKFGGSGLGLTISKKLVELMGGSIRITSSPGKGSKFSFLLPFPQEEPEKQELEEEAAPPIVLPPLKILLVEDQEFSRRVAFDILTKLGMKVHSLGMGKDAIAQLDRETYEIILLDIDLPDISGVEVSKRIKETFAHPPYLVAWTAHALPGSEEFFKSSGFDSYLKKPSLKRDWILFLERYVQSRPKPAD</sequence>
<evidence type="ECO:0000256" key="14">
    <source>
        <dbReference type="SAM" id="Coils"/>
    </source>
</evidence>
<name>A0A4V3JNG8_9LEPT</name>
<evidence type="ECO:0000256" key="11">
    <source>
        <dbReference type="ARBA" id="ARBA00023012"/>
    </source>
</evidence>
<keyword evidence="11" id="KW-0902">Two-component regulatory system</keyword>
<dbReference type="InterPro" id="IPR011623">
    <property type="entry name" value="7TMR_DISM_rcpt_extracell_dom1"/>
</dbReference>
<keyword evidence="19" id="KW-1185">Reference proteome</keyword>
<dbReference type="Pfam" id="PF02518">
    <property type="entry name" value="HATPase_c"/>
    <property type="match status" value="1"/>
</dbReference>
<dbReference type="GO" id="GO:0000155">
    <property type="term" value="F:phosphorelay sensor kinase activity"/>
    <property type="evidence" value="ECO:0007669"/>
    <property type="project" value="InterPro"/>
</dbReference>
<dbReference type="GO" id="GO:0016020">
    <property type="term" value="C:membrane"/>
    <property type="evidence" value="ECO:0007669"/>
    <property type="project" value="UniProtKB-SubCell"/>
</dbReference>
<dbReference type="InterPro" id="IPR001789">
    <property type="entry name" value="Sig_transdc_resp-reg_receiver"/>
</dbReference>
<keyword evidence="8" id="KW-0418">Kinase</keyword>
<feature type="transmembrane region" description="Helical" evidence="15">
    <location>
        <begin position="268"/>
        <end position="288"/>
    </location>
</feature>
<dbReference type="InterPro" id="IPR036097">
    <property type="entry name" value="HisK_dim/P_sf"/>
</dbReference>
<accession>A0A4V3JNG8</accession>
<dbReference type="InterPro" id="IPR036890">
    <property type="entry name" value="HATPase_C_sf"/>
</dbReference>
<evidence type="ECO:0000256" key="12">
    <source>
        <dbReference type="ARBA" id="ARBA00023136"/>
    </source>
</evidence>
<feature type="transmembrane region" description="Helical" evidence="15">
    <location>
        <begin position="300"/>
        <end position="317"/>
    </location>
</feature>
<dbReference type="PRINTS" id="PR00344">
    <property type="entry name" value="BCTRLSENSOR"/>
</dbReference>
<dbReference type="InterPro" id="IPR005467">
    <property type="entry name" value="His_kinase_dom"/>
</dbReference>
<feature type="domain" description="Histidine kinase" evidence="16">
    <location>
        <begin position="462"/>
        <end position="684"/>
    </location>
</feature>
<dbReference type="InterPro" id="IPR003594">
    <property type="entry name" value="HATPase_dom"/>
</dbReference>
<organism evidence="18 19">
    <name type="scientific">Leptospira koniambonensis</name>
    <dbReference type="NCBI Taxonomy" id="2484950"/>
    <lineage>
        <taxon>Bacteria</taxon>
        <taxon>Pseudomonadati</taxon>
        <taxon>Spirochaetota</taxon>
        <taxon>Spirochaetia</taxon>
        <taxon>Leptospirales</taxon>
        <taxon>Leptospiraceae</taxon>
        <taxon>Leptospira</taxon>
    </lineage>
</organism>
<dbReference type="Gene3D" id="3.40.50.2300">
    <property type="match status" value="1"/>
</dbReference>
<gene>
    <name evidence="18" type="ORF">EHQ52_10550</name>
</gene>
<dbReference type="Proteomes" id="UP000297871">
    <property type="component" value="Unassembled WGS sequence"/>
</dbReference>
<comment type="caution">
    <text evidence="18">The sequence shown here is derived from an EMBL/GenBank/DDBJ whole genome shotgun (WGS) entry which is preliminary data.</text>
</comment>
<dbReference type="CDD" id="cd16922">
    <property type="entry name" value="HATPase_EvgS-ArcB-TorS-like"/>
    <property type="match status" value="1"/>
</dbReference>
<comment type="catalytic activity">
    <reaction evidence="1">
        <text>ATP + protein L-histidine = ADP + protein N-phospho-L-histidine.</text>
        <dbReference type="EC" id="2.7.13.3"/>
    </reaction>
</comment>
<evidence type="ECO:0000259" key="17">
    <source>
        <dbReference type="PROSITE" id="PS50110"/>
    </source>
</evidence>
<evidence type="ECO:0000256" key="7">
    <source>
        <dbReference type="ARBA" id="ARBA00022741"/>
    </source>
</evidence>
<dbReference type="PANTHER" id="PTHR45339">
    <property type="entry name" value="HYBRID SIGNAL TRANSDUCTION HISTIDINE KINASE J"/>
    <property type="match status" value="1"/>
</dbReference>
<evidence type="ECO:0000256" key="4">
    <source>
        <dbReference type="ARBA" id="ARBA00022553"/>
    </source>
</evidence>
<evidence type="ECO:0000256" key="9">
    <source>
        <dbReference type="ARBA" id="ARBA00022840"/>
    </source>
</evidence>
<dbReference type="PROSITE" id="PS50110">
    <property type="entry name" value="RESPONSE_REGULATORY"/>
    <property type="match status" value="1"/>
</dbReference>
<dbReference type="InterPro" id="IPR003661">
    <property type="entry name" value="HisK_dim/P_dom"/>
</dbReference>
<evidence type="ECO:0000259" key="16">
    <source>
        <dbReference type="PROSITE" id="PS50109"/>
    </source>
</evidence>
<dbReference type="CDD" id="cd17546">
    <property type="entry name" value="REC_hyHK_CKI1_RcsC-like"/>
    <property type="match status" value="1"/>
</dbReference>
<dbReference type="SMART" id="SM00387">
    <property type="entry name" value="HATPase_c"/>
    <property type="match status" value="1"/>
</dbReference>
<dbReference type="FunFam" id="1.10.287.130:FF:000004">
    <property type="entry name" value="Ethylene receptor 1"/>
    <property type="match status" value="1"/>
</dbReference>
<keyword evidence="5" id="KW-0808">Transferase</keyword>
<dbReference type="AlphaFoldDB" id="A0A4V3JNG8"/>
<keyword evidence="10 15" id="KW-1133">Transmembrane helix</keyword>
<dbReference type="SMART" id="SM00448">
    <property type="entry name" value="REC"/>
    <property type="match status" value="1"/>
</dbReference>
<dbReference type="OrthoDB" id="9809348at2"/>
<feature type="transmembrane region" description="Helical" evidence="15">
    <location>
        <begin position="206"/>
        <end position="224"/>
    </location>
</feature>
<keyword evidence="14" id="KW-0175">Coiled coil</keyword>
<dbReference type="PROSITE" id="PS50109">
    <property type="entry name" value="HIS_KIN"/>
    <property type="match status" value="1"/>
</dbReference>
<feature type="modified residue" description="4-aspartylphosphate" evidence="13">
    <location>
        <position position="755"/>
    </location>
</feature>
<evidence type="ECO:0000256" key="15">
    <source>
        <dbReference type="SAM" id="Phobius"/>
    </source>
</evidence>
<dbReference type="CDD" id="cd00082">
    <property type="entry name" value="HisKA"/>
    <property type="match status" value="1"/>
</dbReference>